<feature type="compositionally biased region" description="Basic and acidic residues" evidence="1">
    <location>
        <begin position="18"/>
        <end position="29"/>
    </location>
</feature>
<accession>A0A2X3L0R8</accession>
<evidence type="ECO:0000313" key="3">
    <source>
        <dbReference type="Proteomes" id="UP000251197"/>
    </source>
</evidence>
<evidence type="ECO:0000313" key="2">
    <source>
        <dbReference type="EMBL" id="SQC92339.1"/>
    </source>
</evidence>
<dbReference type="STRING" id="158822.LH23_17730"/>
<dbReference type="InterPro" id="IPR019671">
    <property type="entry name" value="DUF2526"/>
</dbReference>
<name>A0A2X3L0R8_9ENTR</name>
<organism evidence="2 3">
    <name type="scientific">Cedecea neteri</name>
    <dbReference type="NCBI Taxonomy" id="158822"/>
    <lineage>
        <taxon>Bacteria</taxon>
        <taxon>Pseudomonadati</taxon>
        <taxon>Pseudomonadota</taxon>
        <taxon>Gammaproteobacteria</taxon>
        <taxon>Enterobacterales</taxon>
        <taxon>Enterobacteriaceae</taxon>
        <taxon>Cedecea</taxon>
    </lineage>
</organism>
<reference evidence="2 3" key="1">
    <citation type="submission" date="2018-06" db="EMBL/GenBank/DDBJ databases">
        <authorList>
            <consortium name="Pathogen Informatics"/>
            <person name="Doyle S."/>
        </authorList>
    </citation>
    <scope>NUCLEOTIDE SEQUENCE [LARGE SCALE GENOMIC DNA]</scope>
    <source>
        <strain evidence="2 3">NCTC12120</strain>
    </source>
</reference>
<feature type="region of interest" description="Disordered" evidence="1">
    <location>
        <begin position="14"/>
        <end position="36"/>
    </location>
</feature>
<protein>
    <submittedName>
        <fullName evidence="2">Protein of uncharacterized function (DUF2526)</fullName>
    </submittedName>
</protein>
<proteinExistence type="predicted"/>
<gene>
    <name evidence="2" type="ORF">NCTC12120_05533</name>
</gene>
<dbReference type="AlphaFoldDB" id="A0A2X3L0R8"/>
<evidence type="ECO:0000256" key="1">
    <source>
        <dbReference type="SAM" id="MobiDB-lite"/>
    </source>
</evidence>
<dbReference type="Proteomes" id="UP000251197">
    <property type="component" value="Unassembled WGS sequence"/>
</dbReference>
<sequence length="36" mass="4126">MPNSSGLRIAIAHKGNHHREETEERREQLTRSGTII</sequence>
<dbReference type="EMBL" id="UAVU01000009">
    <property type="protein sequence ID" value="SQC92339.1"/>
    <property type="molecule type" value="Genomic_DNA"/>
</dbReference>
<dbReference type="Pfam" id="PF10735">
    <property type="entry name" value="DUF2526"/>
    <property type="match status" value="1"/>
</dbReference>